<dbReference type="EMBL" id="JBEPCU010001284">
    <property type="protein sequence ID" value="MER6983199.1"/>
    <property type="molecule type" value="Genomic_DNA"/>
</dbReference>
<sequence>MTSSDKPENAADAPAERTGIAAQDWATA</sequence>
<feature type="region of interest" description="Disordered" evidence="1">
    <location>
        <begin position="1"/>
        <end position="28"/>
    </location>
</feature>
<evidence type="ECO:0000256" key="1">
    <source>
        <dbReference type="SAM" id="MobiDB-lite"/>
    </source>
</evidence>
<organism evidence="2 3">
    <name type="scientific">Streptomyces carpinensis</name>
    <dbReference type="NCBI Taxonomy" id="66369"/>
    <lineage>
        <taxon>Bacteria</taxon>
        <taxon>Bacillati</taxon>
        <taxon>Actinomycetota</taxon>
        <taxon>Actinomycetes</taxon>
        <taxon>Kitasatosporales</taxon>
        <taxon>Streptomycetaceae</taxon>
        <taxon>Streptomyces</taxon>
    </lineage>
</organism>
<evidence type="ECO:0000313" key="3">
    <source>
        <dbReference type="Proteomes" id="UP001458415"/>
    </source>
</evidence>
<dbReference type="Proteomes" id="UP001458415">
    <property type="component" value="Unassembled WGS sequence"/>
</dbReference>
<comment type="caution">
    <text evidence="2">The sequence shown here is derived from an EMBL/GenBank/DDBJ whole genome shotgun (WGS) entry which is preliminary data.</text>
</comment>
<feature type="non-terminal residue" evidence="2">
    <location>
        <position position="28"/>
    </location>
</feature>
<name>A0ABV1WGJ6_9ACTN</name>
<protein>
    <submittedName>
        <fullName evidence="2">tRNA 2-methylthio-N6-isopentenyl adenosine(37) hydroxylase MiaE-like protein</fullName>
    </submittedName>
</protein>
<keyword evidence="3" id="KW-1185">Reference proteome</keyword>
<proteinExistence type="predicted"/>
<evidence type="ECO:0000313" key="2">
    <source>
        <dbReference type="EMBL" id="MER6983199.1"/>
    </source>
</evidence>
<gene>
    <name evidence="2" type="ORF">ABT317_41140</name>
</gene>
<accession>A0ABV1WGJ6</accession>
<reference evidence="2 3" key="1">
    <citation type="submission" date="2024-06" db="EMBL/GenBank/DDBJ databases">
        <title>The Natural Products Discovery Center: Release of the First 8490 Sequenced Strains for Exploring Actinobacteria Biosynthetic Diversity.</title>
        <authorList>
            <person name="Kalkreuter E."/>
            <person name="Kautsar S.A."/>
            <person name="Yang D."/>
            <person name="Bader C.D."/>
            <person name="Teijaro C.N."/>
            <person name="Fluegel L."/>
            <person name="Davis C.M."/>
            <person name="Simpson J.R."/>
            <person name="Lauterbach L."/>
            <person name="Steele A.D."/>
            <person name="Gui C."/>
            <person name="Meng S."/>
            <person name="Li G."/>
            <person name="Viehrig K."/>
            <person name="Ye F."/>
            <person name="Su P."/>
            <person name="Kiefer A.F."/>
            <person name="Nichols A."/>
            <person name="Cepeda A.J."/>
            <person name="Yan W."/>
            <person name="Fan B."/>
            <person name="Jiang Y."/>
            <person name="Adhikari A."/>
            <person name="Zheng C.-J."/>
            <person name="Schuster L."/>
            <person name="Cowan T.M."/>
            <person name="Smanski M.J."/>
            <person name="Chevrette M.G."/>
            <person name="De Carvalho L.P.S."/>
            <person name="Shen B."/>
        </authorList>
    </citation>
    <scope>NUCLEOTIDE SEQUENCE [LARGE SCALE GENOMIC DNA]</scope>
    <source>
        <strain evidence="2 3">NPDC000634</strain>
    </source>
</reference>